<evidence type="ECO:0000256" key="5">
    <source>
        <dbReference type="ARBA" id="ARBA00022840"/>
    </source>
</evidence>
<comment type="cofactor">
    <cofactor evidence="7">
        <name>Mg(2+)</name>
        <dbReference type="ChEBI" id="CHEBI:18420"/>
    </cofactor>
    <text evidence="7">Binds 1 Mg(2+) ion per subunit.</text>
</comment>
<dbReference type="UniPathway" id="UPA00053">
    <property type="reaction ID" value="UER00088"/>
</dbReference>
<dbReference type="GO" id="GO:0004765">
    <property type="term" value="F:shikimate kinase activity"/>
    <property type="evidence" value="ECO:0007669"/>
    <property type="project" value="UniProtKB-UniRule"/>
</dbReference>
<feature type="binding site" evidence="7">
    <location>
        <position position="120"/>
    </location>
    <ligand>
        <name>ATP</name>
        <dbReference type="ChEBI" id="CHEBI:30616"/>
    </ligand>
</feature>
<comment type="caution">
    <text evidence="7">Lacks conserved residue(s) required for the propagation of feature annotation.</text>
</comment>
<accession>A0A7J5AFD9</accession>
<feature type="binding site" evidence="7">
    <location>
        <begin position="11"/>
        <end position="16"/>
    </location>
    <ligand>
        <name>ATP</name>
        <dbReference type="ChEBI" id="CHEBI:30616"/>
    </ligand>
</feature>
<gene>
    <name evidence="7" type="primary">aroK</name>
    <name evidence="8" type="ORF">F6464_08925</name>
</gene>
<dbReference type="InterPro" id="IPR027417">
    <property type="entry name" value="P-loop_NTPase"/>
</dbReference>
<dbReference type="GO" id="GO:0009073">
    <property type="term" value="P:aromatic amino acid family biosynthetic process"/>
    <property type="evidence" value="ECO:0007669"/>
    <property type="project" value="UniProtKB-KW"/>
</dbReference>
<dbReference type="GO" id="GO:0005829">
    <property type="term" value="C:cytosol"/>
    <property type="evidence" value="ECO:0007669"/>
    <property type="project" value="TreeGrafter"/>
</dbReference>
<feature type="binding site" evidence="7">
    <location>
        <position position="142"/>
    </location>
    <ligand>
        <name>substrate</name>
    </ligand>
</feature>
<evidence type="ECO:0000256" key="7">
    <source>
        <dbReference type="HAMAP-Rule" id="MF_00109"/>
    </source>
</evidence>
<proteinExistence type="inferred from homology"/>
<evidence type="ECO:0000256" key="3">
    <source>
        <dbReference type="ARBA" id="ARBA00022741"/>
    </source>
</evidence>
<comment type="subcellular location">
    <subcellularLocation>
        <location evidence="7">Cytoplasm</location>
    </subcellularLocation>
</comment>
<comment type="function">
    <text evidence="7">Catalyzes the specific phosphorylation of the 3-hydroxyl group of shikimic acid using ATP as a cosubstrate.</text>
</comment>
<comment type="catalytic activity">
    <reaction evidence="7">
        <text>shikimate + ATP = 3-phosphoshikimate + ADP + H(+)</text>
        <dbReference type="Rhea" id="RHEA:13121"/>
        <dbReference type="ChEBI" id="CHEBI:15378"/>
        <dbReference type="ChEBI" id="CHEBI:30616"/>
        <dbReference type="ChEBI" id="CHEBI:36208"/>
        <dbReference type="ChEBI" id="CHEBI:145989"/>
        <dbReference type="ChEBI" id="CHEBI:456216"/>
        <dbReference type="EC" id="2.7.1.71"/>
    </reaction>
</comment>
<comment type="subunit">
    <text evidence="7">Monomer.</text>
</comment>
<dbReference type="EMBL" id="WAEM01000003">
    <property type="protein sequence ID" value="KAB1156301.1"/>
    <property type="molecule type" value="Genomic_DNA"/>
</dbReference>
<dbReference type="GO" id="GO:0000287">
    <property type="term" value="F:magnesium ion binding"/>
    <property type="evidence" value="ECO:0007669"/>
    <property type="project" value="UniProtKB-UniRule"/>
</dbReference>
<keyword evidence="7" id="KW-0963">Cytoplasm</keyword>
<dbReference type="InterPro" id="IPR000623">
    <property type="entry name" value="Shikimate_kinase/TSH1"/>
</dbReference>
<keyword evidence="2 7" id="KW-0808">Transferase</keyword>
<dbReference type="SUPFAM" id="SSF52540">
    <property type="entry name" value="P-loop containing nucleoside triphosphate hydrolases"/>
    <property type="match status" value="1"/>
</dbReference>
<dbReference type="Gene3D" id="3.40.50.300">
    <property type="entry name" value="P-loop containing nucleotide triphosphate hydrolases"/>
    <property type="match status" value="1"/>
</dbReference>
<dbReference type="GO" id="GO:0008652">
    <property type="term" value="P:amino acid biosynthetic process"/>
    <property type="evidence" value="ECO:0007669"/>
    <property type="project" value="UniProtKB-KW"/>
</dbReference>
<sequence length="172" mass="19755">MKKIILIGYMGSGKSTIAKLLSKSIGFEYLDLDELIEKELDSSVSSIFEQKGEVYFRKKEHEILKKTLQLNQNLIISLGGGTPCFANNLELLQADTITTIYLKASIENLYRRLQFQKANRPLIASKNEEEMKEFIAKHLFERSFYYNQAKYIFTTDNKSPAETVSEIRAVLI</sequence>
<keyword evidence="9" id="KW-1185">Reference proteome</keyword>
<keyword evidence="7" id="KW-0479">Metal-binding</keyword>
<name>A0A7J5AFD9_9FLAO</name>
<organism evidence="8 9">
    <name type="scientific">Flavobacterium luteum</name>
    <dbReference type="NCBI Taxonomy" id="2026654"/>
    <lineage>
        <taxon>Bacteria</taxon>
        <taxon>Pseudomonadati</taxon>
        <taxon>Bacteroidota</taxon>
        <taxon>Flavobacteriia</taxon>
        <taxon>Flavobacteriales</taxon>
        <taxon>Flavobacteriaceae</taxon>
        <taxon>Flavobacterium</taxon>
    </lineage>
</organism>
<dbReference type="EC" id="2.7.1.71" evidence="7"/>
<dbReference type="PRINTS" id="PR01100">
    <property type="entry name" value="SHIKIMTKNASE"/>
</dbReference>
<dbReference type="CDD" id="cd00464">
    <property type="entry name" value="SK"/>
    <property type="match status" value="1"/>
</dbReference>
<comment type="similarity">
    <text evidence="7">Belongs to the shikimate kinase family.</text>
</comment>
<dbReference type="HAMAP" id="MF_00109">
    <property type="entry name" value="Shikimate_kinase"/>
    <property type="match status" value="1"/>
</dbReference>
<evidence type="ECO:0000313" key="9">
    <source>
        <dbReference type="Proteomes" id="UP000490922"/>
    </source>
</evidence>
<feature type="binding site" evidence="7">
    <location>
        <position position="33"/>
    </location>
    <ligand>
        <name>substrate</name>
    </ligand>
</feature>
<dbReference type="Pfam" id="PF01202">
    <property type="entry name" value="SKI"/>
    <property type="match status" value="1"/>
</dbReference>
<keyword evidence="1 7" id="KW-0028">Amino-acid biosynthesis</keyword>
<dbReference type="PANTHER" id="PTHR21087">
    <property type="entry name" value="SHIKIMATE KINASE"/>
    <property type="match status" value="1"/>
</dbReference>
<keyword evidence="5 7" id="KW-0067">ATP-binding</keyword>
<keyword evidence="7" id="KW-0460">Magnesium</keyword>
<dbReference type="PANTHER" id="PTHR21087:SF16">
    <property type="entry name" value="SHIKIMATE KINASE 1, CHLOROPLASTIC"/>
    <property type="match status" value="1"/>
</dbReference>
<evidence type="ECO:0000256" key="4">
    <source>
        <dbReference type="ARBA" id="ARBA00022777"/>
    </source>
</evidence>
<comment type="caution">
    <text evidence="8">The sequence shown here is derived from an EMBL/GenBank/DDBJ whole genome shotgun (WGS) entry which is preliminary data.</text>
</comment>
<comment type="pathway">
    <text evidence="7">Metabolic intermediate biosynthesis; chorismate biosynthesis; chorismate from D-erythrose 4-phosphate and phosphoenolpyruvate: step 5/7.</text>
</comment>
<dbReference type="AlphaFoldDB" id="A0A7J5AFD9"/>
<protein>
    <recommendedName>
        <fullName evidence="7">Shikimate kinase</fullName>
        <shortName evidence="7">SK</shortName>
        <ecNumber evidence="7">2.7.1.71</ecNumber>
    </recommendedName>
</protein>
<dbReference type="Proteomes" id="UP000490922">
    <property type="component" value="Unassembled WGS sequence"/>
</dbReference>
<feature type="binding site" evidence="7">
    <location>
        <position position="80"/>
    </location>
    <ligand>
        <name>substrate</name>
    </ligand>
</feature>
<dbReference type="InterPro" id="IPR031322">
    <property type="entry name" value="Shikimate/glucono_kinase"/>
</dbReference>
<feature type="binding site" evidence="7">
    <location>
        <position position="57"/>
    </location>
    <ligand>
        <name>substrate</name>
    </ligand>
</feature>
<dbReference type="GO" id="GO:0009423">
    <property type="term" value="P:chorismate biosynthetic process"/>
    <property type="evidence" value="ECO:0007669"/>
    <property type="project" value="UniProtKB-UniRule"/>
</dbReference>
<keyword evidence="4 7" id="KW-0418">Kinase</keyword>
<feature type="binding site" evidence="7">
    <location>
        <position position="15"/>
    </location>
    <ligand>
        <name>Mg(2+)</name>
        <dbReference type="ChEBI" id="CHEBI:18420"/>
    </ligand>
</feature>
<evidence type="ECO:0000256" key="2">
    <source>
        <dbReference type="ARBA" id="ARBA00022679"/>
    </source>
</evidence>
<dbReference type="GO" id="GO:0005524">
    <property type="term" value="F:ATP binding"/>
    <property type="evidence" value="ECO:0007669"/>
    <property type="project" value="UniProtKB-UniRule"/>
</dbReference>
<dbReference type="RefSeq" id="WP_151107453.1">
    <property type="nucleotide sequence ID" value="NZ_WAEM01000003.1"/>
</dbReference>
<evidence type="ECO:0000313" key="8">
    <source>
        <dbReference type="EMBL" id="KAB1156301.1"/>
    </source>
</evidence>
<evidence type="ECO:0000256" key="6">
    <source>
        <dbReference type="ARBA" id="ARBA00023141"/>
    </source>
</evidence>
<evidence type="ECO:0000256" key="1">
    <source>
        <dbReference type="ARBA" id="ARBA00022605"/>
    </source>
</evidence>
<reference evidence="8 9" key="1">
    <citation type="submission" date="2019-09" db="EMBL/GenBank/DDBJ databases">
        <title>Flavobacterium sp. nov., isolated from glacier ice.</title>
        <authorList>
            <person name="Liu Q."/>
        </authorList>
    </citation>
    <scope>NUCLEOTIDE SEQUENCE [LARGE SCALE GENOMIC DNA]</scope>
    <source>
        <strain evidence="8 9">NBRC 112527</strain>
    </source>
</reference>
<keyword evidence="6 7" id="KW-0057">Aromatic amino acid biosynthesis</keyword>
<dbReference type="OrthoDB" id="9800332at2"/>
<keyword evidence="3 7" id="KW-0547">Nucleotide-binding</keyword>